<proteinExistence type="predicted"/>
<sequence length="2444" mass="276959">MNTNHMEENVQEVLFETRRHASRPFFTNYPPQQQLNEGGGRSLLSYLPFRGITQLKEKWRGYRRPRRLRKLVSLFVSARGDYVAVASRNQITILQKDNDYQEPVGAFTCWHAGTFTYGTWCESHELLGVADDTGTICIVKPNGEEMARITKKQLNVSSPVVGLIVQHDDHENKSYLCTLTLFLSDGSFHDIEISKDPSASISAAQSMKNVTVLREFSRDLCCWDYYPKLSLFAFISSAGDIQSTSNGSTGSCTVSLWRRKKNLQMEPVMFTNFEGLYSIEEGYPGQLTSPKVLFSPQGNFLATLDMKGCLFSFKFDEEKCSLSKISYGKSNRSEEIIDIASSGEEILHDIVDFTWWSDSILTIAKTNGTITMVGIHTQVDVLDNDLIYSMPLLERAQESPGLVFLLENTSPMENYISSKQQKCTNLIEHVTLERHSEFELSKLEWSLVSITKRSVVEIYDKLISSQRYQAALDFGDRHGLDKDEVLKSQWLSSVQGVNEINTLLPTIKDQGFILSECIDKVGSTEDAVRALLCLGLRLTDSYRFSESDEIDHGEIWNFRLARLKLLQMKDRLETFIGINMGRFSVQEYRRFLDLPISGAALTLAEGGKIGALNLLFKRHPCSLIPSMLDVLAAIPETIPVQSYGQLLPAISAPSNIVVRDEDWVECEKMVKFIKNSRGNHENSIHEDWVECEKMVKFINNTHGNHGSSIQIMTEPMLTKCMAFQWPSISELSSWYKKRARDIDTLSGQLDNCMCLVDFAIHKGICDLQQFLEDINYLHQLIYSNDEENEINFSMSLAAWEQLPDYEKFKSMLLGVKEDNVIPRLHKKAIPFMHRRFHGLTSLSGDEVTIDYPTQDNTVDSYLVRWLKEIAAQNKLDMCLIIFEEGCDDLANNHFFKNEVEMVDCAVHCIYLCADIDKWNTMSTILSKLPQMRDPKAEDIKKRLKLVEGHVEAGRLLAYYQVAKPISFFLDADLDEKGVKQILRLLLSKFSRWQPGRTDHDWANMWRDLQCLQEKAFSFLDLEYMLMEFCRGLLKAGKFSLARNYLKGTSSVALAADKAEHLVIQAAREYFFSAPSLACPEIWKAKECLNILPNSRNVRAEADIIDAVTDKLPNLGVNILPMAFKQIKDPMEIIKLAISSQNGAYLNVDELTEIAKCLGLSSQEDISTVQEAIAREAAFAGDVQLAFDLCLVLAKKGHGSVWDLCAALARSQALETMDLKSQKLLLGFALSHCDEESIGELLNEWKDLDMQDHCETLITLTGKEPSEFSEQTLNLIDRSERVDISFEDQEAHLTKLKSLLCLVAENLSSENEYDWESLLRENIKLASFAASELPWLLELTEDTELGKKNTLGSVSTIQHVSVRARAVMIILSWVTKNCFTPRDDLIASLAKSIMEPPVSDGEDILGCSVLLNLIDAFRGVEIIEEELRTRGNYHEFSNLMNVGMMYGLLHNCGIECANPAQRRELLQLKFQEKHKSLSSDECNNLHEAQSTFWNEWKVKLEQQKHVADKSRVLEKLIPGVETSRFFSGDMEYIQSVVFALIESVKLEKKLILEDALILAHTYGLDHSKVLLYYLSTILVSEVWSVDDIMEEISEFKEQILACSGEAIKVISLTVYPAIDGHDKRRLSFVYGLLYEFYVHLAESKELPLAIDQDLVQKRALGLARFCDIVGKECSRVSFIKGLNFKNIAGLEDLNLGCINSEVCAHIDENNVEALATMVQNLVHLYGDTVPEGLLSWKYVYTHYVLSSLATLEGKVQRETHFQSSEDLYFFIDEMEQMYGICKKHLRFMEYPGVLGIVKRFFTVILLINRSLRNFPCDSTGKECLVKLINFWLRLMNEMEELVSPDGSVEKFYSKCSMTCLTFFLSLLVKGTVSPTQCWATIVYYIGYGLECNVAVETFNFCRAMIFAGCGFQAISHVFSEVISQLPPGSVLNATTPNFSVNIQDLPNLYLSILESILHEMASGSLKRQNLHYLLSSLSKLEADLEDLRKVRLAVWEKMSTFSENFQLPSHLRVYALELMQFISGRKRNLDLFSSGGPSHLLPWEDWDDLHDRTTNLQNTSDDPSAKDVSSRYTNTLVALKSTQLVSSISPELEITPEDILSVDSAVSCFLRVSELATTTLHIDSLISVLTEWEGLFTIGINEANSTEVSDAVNNWGNDDWDDGWESFQEEPIEKESKKTIALSIHPLHSCWMTIIRKLVTFSSNKEILKLLDENGSRNCGTLLDEDDTRVLTQTTLEMDCFLALKLALLLPYEAIQIQCLDAVETKLKEVGISDNIARDYLFFVLVLSSGLLSTIITKDSYGTTFSYLCFMVGNFCRQFQESQASNIEHVGTSRGVRNEENFNFLFVKLLFPCFIAELVKVDQHVLAGFLVTRFMHTNTLLSLINISDASLRSYFERLYQDLQESESSWENTSFCGPLSVTIKNLRGKMGNLIQSALSLLLTDVR</sequence>
<accession>A0ABD3TNY8</accession>
<dbReference type="Pfam" id="PF08314">
    <property type="entry name" value="Sec39"/>
    <property type="match status" value="2"/>
</dbReference>
<dbReference type="EMBL" id="JBJXBP010000003">
    <property type="protein sequence ID" value="KAL3838045.1"/>
    <property type="molecule type" value="Genomic_DNA"/>
</dbReference>
<name>A0ABD3TNY8_9LAMI</name>
<evidence type="ECO:0000256" key="2">
    <source>
        <dbReference type="ARBA" id="ARBA00022448"/>
    </source>
</evidence>
<feature type="domain" description="Sec39" evidence="5">
    <location>
        <begin position="975"/>
        <end position="1161"/>
    </location>
</feature>
<dbReference type="SUPFAM" id="SSF50978">
    <property type="entry name" value="WD40 repeat-like"/>
    <property type="match status" value="1"/>
</dbReference>
<comment type="caution">
    <text evidence="6">The sequence shown here is derived from an EMBL/GenBank/DDBJ whole genome shotgun (WGS) entry which is preliminary data.</text>
</comment>
<dbReference type="Proteomes" id="UP001634393">
    <property type="component" value="Unassembled WGS sequence"/>
</dbReference>
<keyword evidence="4" id="KW-0653">Protein transport</keyword>
<organism evidence="6 7">
    <name type="scientific">Penstemon smallii</name>
    <dbReference type="NCBI Taxonomy" id="265156"/>
    <lineage>
        <taxon>Eukaryota</taxon>
        <taxon>Viridiplantae</taxon>
        <taxon>Streptophyta</taxon>
        <taxon>Embryophyta</taxon>
        <taxon>Tracheophyta</taxon>
        <taxon>Spermatophyta</taxon>
        <taxon>Magnoliopsida</taxon>
        <taxon>eudicotyledons</taxon>
        <taxon>Gunneridae</taxon>
        <taxon>Pentapetalae</taxon>
        <taxon>asterids</taxon>
        <taxon>lamiids</taxon>
        <taxon>Lamiales</taxon>
        <taxon>Plantaginaceae</taxon>
        <taxon>Cheloneae</taxon>
        <taxon>Penstemon</taxon>
    </lineage>
</organism>
<dbReference type="PANTHER" id="PTHR15922">
    <property type="entry name" value="NEUROBLASTOMA-AMPLIFIED SEQUENCE"/>
    <property type="match status" value="1"/>
</dbReference>
<protein>
    <recommendedName>
        <fullName evidence="5">Sec39 domain-containing protein</fullName>
    </recommendedName>
</protein>
<comment type="subcellular location">
    <subcellularLocation>
        <location evidence="1">Endoplasmic reticulum</location>
    </subcellularLocation>
</comment>
<evidence type="ECO:0000256" key="1">
    <source>
        <dbReference type="ARBA" id="ARBA00004240"/>
    </source>
</evidence>
<dbReference type="InterPro" id="IPR036322">
    <property type="entry name" value="WD40_repeat_dom_sf"/>
</dbReference>
<evidence type="ECO:0000259" key="5">
    <source>
        <dbReference type="Pfam" id="PF08314"/>
    </source>
</evidence>
<evidence type="ECO:0000313" key="7">
    <source>
        <dbReference type="Proteomes" id="UP001634393"/>
    </source>
</evidence>
<evidence type="ECO:0000256" key="4">
    <source>
        <dbReference type="ARBA" id="ARBA00022927"/>
    </source>
</evidence>
<keyword evidence="3" id="KW-0256">Endoplasmic reticulum</keyword>
<keyword evidence="2" id="KW-0813">Transport</keyword>
<dbReference type="InterPro" id="IPR013244">
    <property type="entry name" value="Sec39_domain"/>
</dbReference>
<evidence type="ECO:0000256" key="3">
    <source>
        <dbReference type="ARBA" id="ARBA00022824"/>
    </source>
</evidence>
<evidence type="ECO:0000313" key="6">
    <source>
        <dbReference type="EMBL" id="KAL3838045.1"/>
    </source>
</evidence>
<dbReference type="PANTHER" id="PTHR15922:SF2">
    <property type="entry name" value="NBAS SUBUNIT OF NRZ TETHERING COMPLEX"/>
    <property type="match status" value="1"/>
</dbReference>
<dbReference type="GO" id="GO:0005783">
    <property type="term" value="C:endoplasmic reticulum"/>
    <property type="evidence" value="ECO:0007669"/>
    <property type="project" value="UniProtKB-SubCell"/>
</dbReference>
<reference evidence="6 7" key="1">
    <citation type="submission" date="2024-12" db="EMBL/GenBank/DDBJ databases">
        <title>The unique morphological basis and parallel evolutionary history of personate flowers in Penstemon.</title>
        <authorList>
            <person name="Depatie T.H."/>
            <person name="Wessinger C.A."/>
        </authorList>
    </citation>
    <scope>NUCLEOTIDE SEQUENCE [LARGE SCALE GENOMIC DNA]</scope>
    <source>
        <strain evidence="6">WTNN_2</strain>
        <tissue evidence="6">Leaf</tissue>
    </source>
</reference>
<feature type="domain" description="Sec39" evidence="5">
    <location>
        <begin position="600"/>
        <end position="933"/>
    </location>
</feature>
<gene>
    <name evidence="6" type="ORF">ACJIZ3_022636</name>
</gene>
<keyword evidence="7" id="KW-1185">Reference proteome</keyword>
<dbReference type="GO" id="GO:0015031">
    <property type="term" value="P:protein transport"/>
    <property type="evidence" value="ECO:0007669"/>
    <property type="project" value="UniProtKB-KW"/>
</dbReference>